<comment type="caution">
    <text evidence="1">The sequence shown here is derived from an EMBL/GenBank/DDBJ whole genome shotgun (WGS) entry which is preliminary data.</text>
</comment>
<protein>
    <submittedName>
        <fullName evidence="1">Uncharacterized protein</fullName>
    </submittedName>
</protein>
<dbReference type="Proteomes" id="UP001163324">
    <property type="component" value="Chromosome 1"/>
</dbReference>
<reference evidence="1" key="1">
    <citation type="submission" date="2022-10" db="EMBL/GenBank/DDBJ databases">
        <title>Complete Genome of Trichothecium roseum strain YXFP-22015, a Plant Pathogen Isolated from Citrus.</title>
        <authorList>
            <person name="Wang Y."/>
            <person name="Zhu L."/>
        </authorList>
    </citation>
    <scope>NUCLEOTIDE SEQUENCE</scope>
    <source>
        <strain evidence="1">YXFP-22015</strain>
    </source>
</reference>
<accession>A0ACC0VG35</accession>
<proteinExistence type="predicted"/>
<organism evidence="1 2">
    <name type="scientific">Trichothecium roseum</name>
    <dbReference type="NCBI Taxonomy" id="47278"/>
    <lineage>
        <taxon>Eukaryota</taxon>
        <taxon>Fungi</taxon>
        <taxon>Dikarya</taxon>
        <taxon>Ascomycota</taxon>
        <taxon>Pezizomycotina</taxon>
        <taxon>Sordariomycetes</taxon>
        <taxon>Hypocreomycetidae</taxon>
        <taxon>Hypocreales</taxon>
        <taxon>Hypocreales incertae sedis</taxon>
        <taxon>Trichothecium</taxon>
    </lineage>
</organism>
<gene>
    <name evidence="1" type="ORF">N3K66_001329</name>
</gene>
<name>A0ACC0VG35_9HYPO</name>
<evidence type="ECO:0000313" key="1">
    <source>
        <dbReference type="EMBL" id="KAI9904800.1"/>
    </source>
</evidence>
<evidence type="ECO:0000313" key="2">
    <source>
        <dbReference type="Proteomes" id="UP001163324"/>
    </source>
</evidence>
<dbReference type="EMBL" id="CM047940">
    <property type="protein sequence ID" value="KAI9904800.1"/>
    <property type="molecule type" value="Genomic_DNA"/>
</dbReference>
<sequence>MPRRKASSPSEGESTDPETGRKQCEKRIAELKKARDEKTQAVVDETQTLLNDVRSRVQLHREDLRRQGSRSRLNHLAALEKGMGRRGEIKAEMTKLMADLADGMDALEELMVAGFHGRERDMQEVIAKRMRIRRGGREGMRRRVE</sequence>
<keyword evidence="2" id="KW-1185">Reference proteome</keyword>